<dbReference type="InterPro" id="IPR015946">
    <property type="entry name" value="KH_dom-like_a/b"/>
</dbReference>
<dbReference type="InterPro" id="IPR036102">
    <property type="entry name" value="OsmC/Ohrsf"/>
</dbReference>
<dbReference type="SUPFAM" id="SSF82784">
    <property type="entry name" value="OsmC-like"/>
    <property type="match status" value="1"/>
</dbReference>
<organism evidence="1 2">
    <name type="scientific">Rapeseed phyllody phytoplasma</name>
    <dbReference type="NCBI Taxonomy" id="2490543"/>
    <lineage>
        <taxon>Bacteria</taxon>
        <taxon>Bacillati</taxon>
        <taxon>Mycoplasmatota</taxon>
        <taxon>Mollicutes</taxon>
        <taxon>Acholeplasmatales</taxon>
        <taxon>Acholeplasmataceae</taxon>
        <taxon>Candidatus Phytoplasma</taxon>
        <taxon>16SrI (Aster yellows group)</taxon>
    </lineage>
</organism>
<dbReference type="Proteomes" id="UP000509122">
    <property type="component" value="Chromosome"/>
</dbReference>
<keyword evidence="1" id="KW-0560">Oxidoreductase</keyword>
<gene>
    <name evidence="1" type="primary">osmC</name>
    <name evidence="1" type="ORF">RP166_4840</name>
</gene>
<dbReference type="InterPro" id="IPR003718">
    <property type="entry name" value="OsmC/Ohr_fam"/>
</dbReference>
<name>A0A859I9K1_9MOLU</name>
<keyword evidence="1" id="KW-0575">Peroxidase</keyword>
<evidence type="ECO:0000313" key="2">
    <source>
        <dbReference type="Proteomes" id="UP000509122"/>
    </source>
</evidence>
<dbReference type="KEGG" id="rphy:RP166_4840"/>
<sequence>MLKEMHKKEIFFNKERFYNMIIFKTTAYFNPHLDDLCFFEEKEGITKKLVSALEPSNKQSGPVDLFCLSWAICFYKTSKKILAEQDYTNKDLKVKVTLEMQKDDKGFYFKPTAILGIQDMTLEQTEIIADATHKRCPISRLISADENVSVKVSNYNELITE</sequence>
<accession>A0A859I9K1</accession>
<proteinExistence type="predicted"/>
<dbReference type="Gene3D" id="3.30.300.20">
    <property type="match status" value="1"/>
</dbReference>
<protein>
    <submittedName>
        <fullName evidence="1">Lipoyl-dependent peroxidase</fullName>
    </submittedName>
</protein>
<evidence type="ECO:0000313" key="1">
    <source>
        <dbReference type="EMBL" id="QKX95466.1"/>
    </source>
</evidence>
<dbReference type="AlphaFoldDB" id="A0A859I9K1"/>
<dbReference type="EMBL" id="CP055264">
    <property type="protein sequence ID" value="QKX95466.1"/>
    <property type="molecule type" value="Genomic_DNA"/>
</dbReference>
<reference evidence="1 2" key="1">
    <citation type="submission" date="2020-06" db="EMBL/GenBank/DDBJ databases">
        <title>Complete genome sequence of Candidatus Phytoplasma asteris RP166.</title>
        <authorList>
            <person name="Cho S.-T."/>
            <person name="Zwolinska A."/>
            <person name="Huang W."/>
            <person name="Wouters R."/>
            <person name="Hogenhout S.A."/>
            <person name="Kuo C.-H."/>
        </authorList>
    </citation>
    <scope>NUCLEOTIDE SEQUENCE [LARGE SCALE GENOMIC DNA]</scope>
    <source>
        <strain evidence="1">RP166</strain>
    </source>
</reference>
<dbReference type="Pfam" id="PF02566">
    <property type="entry name" value="OsmC"/>
    <property type="match status" value="1"/>
</dbReference>
<dbReference type="GO" id="GO:0004601">
    <property type="term" value="F:peroxidase activity"/>
    <property type="evidence" value="ECO:0007669"/>
    <property type="project" value="UniProtKB-KW"/>
</dbReference>